<dbReference type="GO" id="GO:0006355">
    <property type="term" value="P:regulation of DNA-templated transcription"/>
    <property type="evidence" value="ECO:0007669"/>
    <property type="project" value="UniProtKB-ARBA"/>
</dbReference>
<dbReference type="InterPro" id="IPR001005">
    <property type="entry name" value="SANT/Myb"/>
</dbReference>
<name>A0A9D5H9V2_9LILI</name>
<evidence type="ECO:0000256" key="2">
    <source>
        <dbReference type="ARBA" id="ARBA00023015"/>
    </source>
</evidence>
<evidence type="ECO:0000256" key="5">
    <source>
        <dbReference type="ARBA" id="ARBA00023242"/>
    </source>
</evidence>
<accession>A0A9D5H9V2</accession>
<dbReference type="PANTHER" id="PTHR21654">
    <property type="entry name" value="FI21293P1"/>
    <property type="match status" value="1"/>
</dbReference>
<comment type="caution">
    <text evidence="9">The sequence shown here is derived from an EMBL/GenBank/DDBJ whole genome shotgun (WGS) entry which is preliminary data.</text>
</comment>
<reference evidence="9" key="1">
    <citation type="submission" date="2021-03" db="EMBL/GenBank/DDBJ databases">
        <authorList>
            <person name="Li Z."/>
            <person name="Yang C."/>
        </authorList>
    </citation>
    <scope>NUCLEOTIDE SEQUENCE</scope>
    <source>
        <strain evidence="9">Dzin_1.0</strain>
        <tissue evidence="9">Leaf</tissue>
    </source>
</reference>
<dbReference type="EMBL" id="JAGGNH010000007">
    <property type="protein sequence ID" value="KAJ0968358.1"/>
    <property type="molecule type" value="Genomic_DNA"/>
</dbReference>
<dbReference type="PANTHER" id="PTHR21654:SF31">
    <property type="entry name" value="OS02G0104500 PROTEIN"/>
    <property type="match status" value="1"/>
</dbReference>
<dbReference type="OrthoDB" id="691673at2759"/>
<proteinExistence type="predicted"/>
<dbReference type="GO" id="GO:0003677">
    <property type="term" value="F:DNA binding"/>
    <property type="evidence" value="ECO:0007669"/>
    <property type="project" value="UniProtKB-KW"/>
</dbReference>
<protein>
    <recommendedName>
        <fullName evidence="8">Myb-like domain-containing protein</fullName>
    </recommendedName>
</protein>
<dbReference type="Gene3D" id="1.10.10.60">
    <property type="entry name" value="Homeodomain-like"/>
    <property type="match status" value="1"/>
</dbReference>
<keyword evidence="10" id="KW-1185">Reference proteome</keyword>
<feature type="compositionally biased region" description="Acidic residues" evidence="7">
    <location>
        <begin position="383"/>
        <end position="399"/>
    </location>
</feature>
<dbReference type="AlphaFoldDB" id="A0A9D5H9V2"/>
<feature type="domain" description="Myb-like" evidence="8">
    <location>
        <begin position="259"/>
        <end position="317"/>
    </location>
</feature>
<organism evidence="9 10">
    <name type="scientific">Dioscorea zingiberensis</name>
    <dbReference type="NCBI Taxonomy" id="325984"/>
    <lineage>
        <taxon>Eukaryota</taxon>
        <taxon>Viridiplantae</taxon>
        <taxon>Streptophyta</taxon>
        <taxon>Embryophyta</taxon>
        <taxon>Tracheophyta</taxon>
        <taxon>Spermatophyta</taxon>
        <taxon>Magnoliopsida</taxon>
        <taxon>Liliopsida</taxon>
        <taxon>Dioscoreales</taxon>
        <taxon>Dioscoreaceae</taxon>
        <taxon>Dioscorea</taxon>
    </lineage>
</organism>
<evidence type="ECO:0000259" key="8">
    <source>
        <dbReference type="PROSITE" id="PS50090"/>
    </source>
</evidence>
<sequence length="399" mass="46729">MQPAAAAYGGVSEINQYDTTTTTTTSIDHQVHSSHDHFPYFHPPIHTHTTHQFHLFHHPLQPLQDLNQDLEKQQEDDSSSIKQQQQLFWRPLDLDFFHHRESNDNNNSNNKEKHNSNYKLFSELEAICKPNCDHMANTLTDENDEEIAKKKKKQQRRKRKKRSIVFFFESLVKKLTDHQEELHQKFLEEMESKEKERARREEAWMREEAEKASREAAARAEERALASAREAAIVSFLEKITGESVKLPGDHEIVHMHSNRWPRAEVQALIGVRSSLEVKFREPGLKGPVWEEVSSMMAAMGFNRSAKRCKEKWENINKYFRKAKESGKQRPVNSKTCPYFHQLDELYSKSSSIMSSKDKSELLDDIVLSNENLRFKSSRHGEYEEEEDEEDDDEEKCES</sequence>
<dbReference type="Pfam" id="PF13837">
    <property type="entry name" value="Myb_DNA-bind_4"/>
    <property type="match status" value="1"/>
</dbReference>
<evidence type="ECO:0000313" key="10">
    <source>
        <dbReference type="Proteomes" id="UP001085076"/>
    </source>
</evidence>
<keyword evidence="6" id="KW-0175">Coiled coil</keyword>
<reference evidence="9" key="2">
    <citation type="journal article" date="2022" name="Hortic Res">
        <title>The genome of Dioscorea zingiberensis sheds light on the biosynthesis, origin and evolution of the medicinally important diosgenin saponins.</title>
        <authorList>
            <person name="Li Y."/>
            <person name="Tan C."/>
            <person name="Li Z."/>
            <person name="Guo J."/>
            <person name="Li S."/>
            <person name="Chen X."/>
            <person name="Wang C."/>
            <person name="Dai X."/>
            <person name="Yang H."/>
            <person name="Song W."/>
            <person name="Hou L."/>
            <person name="Xu J."/>
            <person name="Tong Z."/>
            <person name="Xu A."/>
            <person name="Yuan X."/>
            <person name="Wang W."/>
            <person name="Yang Q."/>
            <person name="Chen L."/>
            <person name="Sun Z."/>
            <person name="Wang K."/>
            <person name="Pan B."/>
            <person name="Chen J."/>
            <person name="Bao Y."/>
            <person name="Liu F."/>
            <person name="Qi X."/>
            <person name="Gang D.R."/>
            <person name="Wen J."/>
            <person name="Li J."/>
        </authorList>
    </citation>
    <scope>NUCLEOTIDE SEQUENCE</scope>
    <source>
        <strain evidence="9">Dzin_1.0</strain>
    </source>
</reference>
<evidence type="ECO:0000256" key="6">
    <source>
        <dbReference type="SAM" id="Coils"/>
    </source>
</evidence>
<keyword evidence="5" id="KW-0539">Nucleus</keyword>
<dbReference type="FunFam" id="1.10.10.60:FF:000092">
    <property type="entry name" value="Trihelix transcription factor GT-2"/>
    <property type="match status" value="1"/>
</dbReference>
<comment type="subcellular location">
    <subcellularLocation>
        <location evidence="1">Nucleus</location>
    </subcellularLocation>
</comment>
<gene>
    <name evidence="9" type="ORF">J5N97_025275</name>
</gene>
<dbReference type="Proteomes" id="UP001085076">
    <property type="component" value="Miscellaneous, Linkage group lg07"/>
</dbReference>
<feature type="coiled-coil region" evidence="6">
    <location>
        <begin position="183"/>
        <end position="215"/>
    </location>
</feature>
<feature type="region of interest" description="Disordered" evidence="7">
    <location>
        <begin position="377"/>
        <end position="399"/>
    </location>
</feature>
<dbReference type="GO" id="GO:0005634">
    <property type="term" value="C:nucleus"/>
    <property type="evidence" value="ECO:0007669"/>
    <property type="project" value="UniProtKB-SubCell"/>
</dbReference>
<dbReference type="InterPro" id="IPR044822">
    <property type="entry name" value="Myb_DNA-bind_4"/>
</dbReference>
<evidence type="ECO:0000256" key="3">
    <source>
        <dbReference type="ARBA" id="ARBA00023125"/>
    </source>
</evidence>
<dbReference type="CDD" id="cd12203">
    <property type="entry name" value="GT1"/>
    <property type="match status" value="1"/>
</dbReference>
<evidence type="ECO:0000313" key="9">
    <source>
        <dbReference type="EMBL" id="KAJ0968358.1"/>
    </source>
</evidence>
<evidence type="ECO:0000256" key="7">
    <source>
        <dbReference type="SAM" id="MobiDB-lite"/>
    </source>
</evidence>
<keyword evidence="4" id="KW-0804">Transcription</keyword>
<keyword evidence="2" id="KW-0805">Transcription regulation</keyword>
<keyword evidence="3" id="KW-0238">DNA-binding</keyword>
<evidence type="ECO:0000256" key="4">
    <source>
        <dbReference type="ARBA" id="ARBA00023163"/>
    </source>
</evidence>
<dbReference type="PROSITE" id="PS50090">
    <property type="entry name" value="MYB_LIKE"/>
    <property type="match status" value="1"/>
</dbReference>
<evidence type="ECO:0000256" key="1">
    <source>
        <dbReference type="ARBA" id="ARBA00004123"/>
    </source>
</evidence>